<gene>
    <name evidence="2" type="ORF">MGAL_10B080163</name>
</gene>
<dbReference type="SMART" id="SM00186">
    <property type="entry name" value="FBG"/>
    <property type="match status" value="1"/>
</dbReference>
<dbReference type="InterPro" id="IPR050373">
    <property type="entry name" value="Fibrinogen_C-term_domain"/>
</dbReference>
<name>A0A8B6EA10_MYTGA</name>
<dbReference type="Gene3D" id="3.90.215.10">
    <property type="entry name" value="Gamma Fibrinogen, chain A, domain 1"/>
    <property type="match status" value="1"/>
</dbReference>
<sequence>MRIAPSVSTKEVHSDSSHVECSLRLLSKDDICVASYNTVTRTCFLYTSGCSPSFKVSSLGTLLIRRDLSGSIQDNEDCSYYKNINKPSGVYIIQPEVVSTGLLVYCDMDRGSSGWIVIQNRYDGSVNFYETWNQYKEGFGSLSGEFWLGNDNLHKLTYSNKYMLRVDLTDNWGNTRYAEYNIFRVSDEADKYRLIIGEYQGNAGDAMYYNNNQIFHTKDQDSTVGFYVGGVCSLERYGGFWFDRCTWANPNGRFIPGIDSWESIHWVPWHNTVGLAKISMKIRRK</sequence>
<dbReference type="PANTHER" id="PTHR19143">
    <property type="entry name" value="FIBRINOGEN/TENASCIN/ANGIOPOEITIN"/>
    <property type="match status" value="1"/>
</dbReference>
<dbReference type="InterPro" id="IPR036056">
    <property type="entry name" value="Fibrinogen-like_C"/>
</dbReference>
<dbReference type="EMBL" id="UYJE01004760">
    <property type="protein sequence ID" value="VDI31059.1"/>
    <property type="molecule type" value="Genomic_DNA"/>
</dbReference>
<evidence type="ECO:0000313" key="2">
    <source>
        <dbReference type="EMBL" id="VDI31059.1"/>
    </source>
</evidence>
<proteinExistence type="predicted"/>
<protein>
    <recommendedName>
        <fullName evidence="1">Fibrinogen C-terminal domain-containing protein</fullName>
    </recommendedName>
</protein>
<dbReference type="GO" id="GO:0005615">
    <property type="term" value="C:extracellular space"/>
    <property type="evidence" value="ECO:0007669"/>
    <property type="project" value="TreeGrafter"/>
</dbReference>
<dbReference type="CDD" id="cd00087">
    <property type="entry name" value="FReD"/>
    <property type="match status" value="1"/>
</dbReference>
<feature type="domain" description="Fibrinogen C-terminal" evidence="1">
    <location>
        <begin position="69"/>
        <end position="285"/>
    </location>
</feature>
<keyword evidence="3" id="KW-1185">Reference proteome</keyword>
<evidence type="ECO:0000313" key="3">
    <source>
        <dbReference type="Proteomes" id="UP000596742"/>
    </source>
</evidence>
<dbReference type="OrthoDB" id="6077367at2759"/>
<organism evidence="2 3">
    <name type="scientific">Mytilus galloprovincialis</name>
    <name type="common">Mediterranean mussel</name>
    <dbReference type="NCBI Taxonomy" id="29158"/>
    <lineage>
        <taxon>Eukaryota</taxon>
        <taxon>Metazoa</taxon>
        <taxon>Spiralia</taxon>
        <taxon>Lophotrochozoa</taxon>
        <taxon>Mollusca</taxon>
        <taxon>Bivalvia</taxon>
        <taxon>Autobranchia</taxon>
        <taxon>Pteriomorphia</taxon>
        <taxon>Mytilida</taxon>
        <taxon>Mytiloidea</taxon>
        <taxon>Mytilidae</taxon>
        <taxon>Mytilinae</taxon>
        <taxon>Mytilus</taxon>
    </lineage>
</organism>
<dbReference type="PROSITE" id="PS51406">
    <property type="entry name" value="FIBRINOGEN_C_2"/>
    <property type="match status" value="1"/>
</dbReference>
<evidence type="ECO:0000259" key="1">
    <source>
        <dbReference type="PROSITE" id="PS51406"/>
    </source>
</evidence>
<dbReference type="InterPro" id="IPR014716">
    <property type="entry name" value="Fibrinogen_a/b/g_C_1"/>
</dbReference>
<dbReference type="Proteomes" id="UP000596742">
    <property type="component" value="Unassembled WGS sequence"/>
</dbReference>
<dbReference type="AlphaFoldDB" id="A0A8B6EA10"/>
<comment type="caution">
    <text evidence="2">The sequence shown here is derived from an EMBL/GenBank/DDBJ whole genome shotgun (WGS) entry which is preliminary data.</text>
</comment>
<reference evidence="2" key="1">
    <citation type="submission" date="2018-11" db="EMBL/GenBank/DDBJ databases">
        <authorList>
            <person name="Alioto T."/>
            <person name="Alioto T."/>
        </authorList>
    </citation>
    <scope>NUCLEOTIDE SEQUENCE</scope>
</reference>
<dbReference type="Pfam" id="PF00147">
    <property type="entry name" value="Fibrinogen_C"/>
    <property type="match status" value="1"/>
</dbReference>
<dbReference type="InterPro" id="IPR002181">
    <property type="entry name" value="Fibrinogen_a/b/g_C_dom"/>
</dbReference>
<dbReference type="SUPFAM" id="SSF56496">
    <property type="entry name" value="Fibrinogen C-terminal domain-like"/>
    <property type="match status" value="1"/>
</dbReference>
<accession>A0A8B6EA10</accession>